<keyword evidence="2" id="KW-1185">Reference proteome</keyword>
<dbReference type="EMBL" id="JACCFJ010000001">
    <property type="protein sequence ID" value="NYI81427.1"/>
    <property type="molecule type" value="Genomic_DNA"/>
</dbReference>
<protein>
    <submittedName>
        <fullName evidence="1">Uncharacterized protein</fullName>
    </submittedName>
</protein>
<name>A0A853AN54_9PSEU</name>
<dbReference type="Proteomes" id="UP000587002">
    <property type="component" value="Unassembled WGS sequence"/>
</dbReference>
<proteinExistence type="predicted"/>
<gene>
    <name evidence="1" type="ORF">HNR68_000057</name>
</gene>
<comment type="caution">
    <text evidence="1">The sequence shown here is derived from an EMBL/GenBank/DDBJ whole genome shotgun (WGS) entry which is preliminary data.</text>
</comment>
<sequence>MEHELDLVEEFLARPEDGRGVPQSRWVPVLVFTGPRSSGKTRLVDELDTALDIPHARQDLDTAPGTPVWQRLSALVFQLSEEHRRFGRLAFPRFTAGQVVIVQQLNRLNRGTARKQVVQALEAHRNIEELRSTLGEIADDLATLGLLGQVPVPGSIAKLLPDLVIKGLLSWRWGRRVVLGTGQHWYGHQDRRLDRDPIDELVDLNLMTNRPENDQQALYAEELLWSAFLADLRAEFHRGRYVDRRTLNCAVLLDNIDTPAGRRFLDGLVRARDSVREVERPTGGSAADPLTVVATSRSSTQTWANIPSLPTAEDAGYDDYTQWHGGVGDERNWYPVRLRNFTRAEVARLVAGTGVRDHRSVAAAVHRFTDGHPGSTALLVRAFADADRRLDLHALLGTASGDRTVADRILEPFLTGLSDAARADLVTCSAAPDLERARHLRATSGLLTASAGELDDVLAPSLWFQDEPGGPAVLPRVLRRLLLQRLAARPADHPASWAAVHEFFRDAGAKGQRREPAVAEELHHDLAIGEVEAVTRRLAELLGDLPVAEWRTLLETVVSAPNRVDPSVPPLRHVQELSAWARDLDEPLASLAKLVPARWLENDPLLEEGLRLLKLTVADAYDRVAPHSDDMAALLEDGQKYRRDAEQIR</sequence>
<reference evidence="1 2" key="1">
    <citation type="submission" date="2020-07" db="EMBL/GenBank/DDBJ databases">
        <title>Sequencing the genomes of 1000 actinobacteria strains.</title>
        <authorList>
            <person name="Klenk H.-P."/>
        </authorList>
    </citation>
    <scope>NUCLEOTIDE SEQUENCE [LARGE SCALE GENOMIC DNA]</scope>
    <source>
        <strain evidence="1 2">DSM 44065</strain>
    </source>
</reference>
<evidence type="ECO:0000313" key="1">
    <source>
        <dbReference type="EMBL" id="NYI81427.1"/>
    </source>
</evidence>
<evidence type="ECO:0000313" key="2">
    <source>
        <dbReference type="Proteomes" id="UP000587002"/>
    </source>
</evidence>
<dbReference type="AlphaFoldDB" id="A0A853AN54"/>
<accession>A0A853AN54</accession>
<organism evidence="1 2">
    <name type="scientific">Saccharopolyspora hordei</name>
    <dbReference type="NCBI Taxonomy" id="1838"/>
    <lineage>
        <taxon>Bacteria</taxon>
        <taxon>Bacillati</taxon>
        <taxon>Actinomycetota</taxon>
        <taxon>Actinomycetes</taxon>
        <taxon>Pseudonocardiales</taxon>
        <taxon>Pseudonocardiaceae</taxon>
        <taxon>Saccharopolyspora</taxon>
    </lineage>
</organism>
<dbReference type="RefSeq" id="WP_179716468.1">
    <property type="nucleotide sequence ID" value="NZ_BAABFH010000001.1"/>
</dbReference>